<dbReference type="Proteomes" id="UP001515480">
    <property type="component" value="Unassembled WGS sequence"/>
</dbReference>
<feature type="compositionally biased region" description="Basic residues" evidence="1">
    <location>
        <begin position="123"/>
        <end position="133"/>
    </location>
</feature>
<comment type="caution">
    <text evidence="2">The sequence shown here is derived from an EMBL/GenBank/DDBJ whole genome shotgun (WGS) entry which is preliminary data.</text>
</comment>
<name>A0AB34IGA2_PRYPA</name>
<evidence type="ECO:0000313" key="3">
    <source>
        <dbReference type="Proteomes" id="UP001515480"/>
    </source>
</evidence>
<evidence type="ECO:0000256" key="1">
    <source>
        <dbReference type="SAM" id="MobiDB-lite"/>
    </source>
</evidence>
<proteinExistence type="predicted"/>
<gene>
    <name evidence="2" type="ORF">AB1Y20_013880</name>
</gene>
<evidence type="ECO:0000313" key="2">
    <source>
        <dbReference type="EMBL" id="KAL1498561.1"/>
    </source>
</evidence>
<keyword evidence="3" id="KW-1185">Reference proteome</keyword>
<feature type="region of interest" description="Disordered" evidence="1">
    <location>
        <begin position="117"/>
        <end position="144"/>
    </location>
</feature>
<dbReference type="AlphaFoldDB" id="A0AB34IGA2"/>
<dbReference type="EMBL" id="JBGBPQ010000027">
    <property type="protein sequence ID" value="KAL1498561.1"/>
    <property type="molecule type" value="Genomic_DNA"/>
</dbReference>
<protein>
    <submittedName>
        <fullName evidence="2">Uncharacterized protein</fullName>
    </submittedName>
</protein>
<accession>A0AB34IGA2</accession>
<sequence>MQPSDVPSNPGLALLAARRPPAHAHISCSPRLLSLPGHALAVACRAAIVHQHRGTNATRWSFPQLREKITAFPKPCEEIVAFSQPRKEIAAFPQPRQAIIACLQSCEDIIVALSQPSQETTSRHSRPHGSKRCARGEPTSLGAPSPLQLEAVRSVLLQLFEAQGSGGEGVCTFAEVQKQLALVDTDDVSGVDLGAVLAQLEDKNLIMRTTGGSKIYQI</sequence>
<organism evidence="2 3">
    <name type="scientific">Prymnesium parvum</name>
    <name type="common">Toxic golden alga</name>
    <dbReference type="NCBI Taxonomy" id="97485"/>
    <lineage>
        <taxon>Eukaryota</taxon>
        <taxon>Haptista</taxon>
        <taxon>Haptophyta</taxon>
        <taxon>Prymnesiophyceae</taxon>
        <taxon>Prymnesiales</taxon>
        <taxon>Prymnesiaceae</taxon>
        <taxon>Prymnesium</taxon>
    </lineage>
</organism>
<reference evidence="2 3" key="1">
    <citation type="journal article" date="2024" name="Science">
        <title>Giant polyketide synthase enzymes in the biosynthesis of giant marine polyether toxins.</title>
        <authorList>
            <person name="Fallon T.R."/>
            <person name="Shende V.V."/>
            <person name="Wierzbicki I.H."/>
            <person name="Pendleton A.L."/>
            <person name="Watervoot N.F."/>
            <person name="Auber R.P."/>
            <person name="Gonzalez D.J."/>
            <person name="Wisecaver J.H."/>
            <person name="Moore B.S."/>
        </authorList>
    </citation>
    <scope>NUCLEOTIDE SEQUENCE [LARGE SCALE GENOMIC DNA]</scope>
    <source>
        <strain evidence="2 3">12B1</strain>
    </source>
</reference>